<dbReference type="AlphaFoldDB" id="A0A2T2Y964"/>
<proteinExistence type="inferred from homology"/>
<dbReference type="Pfam" id="PF14524">
    <property type="entry name" value="Wzt_C"/>
    <property type="match status" value="1"/>
</dbReference>
<dbReference type="Pfam" id="PF00005">
    <property type="entry name" value="ABC_tran"/>
    <property type="match status" value="1"/>
</dbReference>
<evidence type="ECO:0000256" key="2">
    <source>
        <dbReference type="ARBA" id="ARBA00022448"/>
    </source>
</evidence>
<dbReference type="GO" id="GO:0016020">
    <property type="term" value="C:membrane"/>
    <property type="evidence" value="ECO:0007669"/>
    <property type="project" value="InterPro"/>
</dbReference>
<evidence type="ECO:0000256" key="1">
    <source>
        <dbReference type="ARBA" id="ARBA00005417"/>
    </source>
</evidence>
<gene>
    <name evidence="6" type="ORF">AHMF7605_00215</name>
</gene>
<dbReference type="RefSeq" id="WP_106925299.1">
    <property type="nucleotide sequence ID" value="NZ_PYFT01000001.1"/>
</dbReference>
<evidence type="ECO:0000256" key="4">
    <source>
        <dbReference type="ARBA" id="ARBA00022840"/>
    </source>
</evidence>
<dbReference type="Gene3D" id="3.40.50.300">
    <property type="entry name" value="P-loop containing nucleotide triphosphate hydrolases"/>
    <property type="match status" value="1"/>
</dbReference>
<dbReference type="InterPro" id="IPR029439">
    <property type="entry name" value="Wzt_C"/>
</dbReference>
<dbReference type="OrthoDB" id="9785229at2"/>
<reference evidence="6 7" key="1">
    <citation type="submission" date="2018-03" db="EMBL/GenBank/DDBJ databases">
        <title>Adhaeribacter sp. HMF7605 Genome sequencing and assembly.</title>
        <authorList>
            <person name="Kang H."/>
            <person name="Kang J."/>
            <person name="Cha I."/>
            <person name="Kim H."/>
            <person name="Joh K."/>
        </authorList>
    </citation>
    <scope>NUCLEOTIDE SEQUENCE [LARGE SCALE GENOMIC DNA]</scope>
    <source>
        <strain evidence="6 7">HMF7605</strain>
    </source>
</reference>
<dbReference type="Gene3D" id="2.70.50.60">
    <property type="entry name" value="abc- transporter (atp binding component) like domain"/>
    <property type="match status" value="1"/>
</dbReference>
<evidence type="ECO:0000313" key="7">
    <source>
        <dbReference type="Proteomes" id="UP000240357"/>
    </source>
</evidence>
<comment type="similarity">
    <text evidence="1">Belongs to the ABC transporter superfamily.</text>
</comment>
<dbReference type="InterPro" id="IPR017871">
    <property type="entry name" value="ABC_transporter-like_CS"/>
</dbReference>
<dbReference type="CDD" id="cd03220">
    <property type="entry name" value="ABC_KpsT_Wzt"/>
    <property type="match status" value="1"/>
</dbReference>
<dbReference type="GO" id="GO:0140359">
    <property type="term" value="F:ABC-type transporter activity"/>
    <property type="evidence" value="ECO:0007669"/>
    <property type="project" value="InterPro"/>
</dbReference>
<accession>A0A2T2Y964</accession>
<dbReference type="InterPro" id="IPR015860">
    <property type="entry name" value="ABC_transpr_TagH-like"/>
</dbReference>
<sequence length="437" mass="48981">MIKDIITTTSAERLPNLEQDNIILSVEAVSKKFCRDLKRSLYYGLKDIVKEITGVNRAAYLRKEEFWALNDINFSLKKKEAVALIGANGAGKTTLLKIISGLIKPDKGRVTIKGRLAPLIGLGAGFNNILTGRENVYVNMAILGLTQEQITERFEEVVAFSEIGDAIDAPVKTYSSGMAARLGFACAIHTDPDILLIDEVLAVGDIKFRLKCYKRLAQLREKGTSFILVSHSTQSILSTCNTGVFLKKGMVITSGNVAEVINQYEDELLSSPIERVPGRLKQPVKSKQDSFGLDIEEVYFENEQGELLEELISGTFTNLCIICKAWQNIESFSVRIIIRELAQENNYTLVINSEDDGKIFKMKEGKAIIKISLPAVGLRRGQYYAKISLTSSLIYFFDVVESFPFTVRSVSKDMIESSFFQVREWHKVNLENQYSHE</sequence>
<keyword evidence="3" id="KW-0547">Nucleotide-binding</keyword>
<name>A0A2T2Y964_9BACT</name>
<protein>
    <submittedName>
        <fullName evidence="6">ABC transporter ATP-binding protein</fullName>
    </submittedName>
</protein>
<dbReference type="PANTHER" id="PTHR46743:SF2">
    <property type="entry name" value="TEICHOIC ACIDS EXPORT ATP-BINDING PROTEIN TAGH"/>
    <property type="match status" value="1"/>
</dbReference>
<dbReference type="InterPro" id="IPR050683">
    <property type="entry name" value="Bact_Polysacc_Export_ATP-bd"/>
</dbReference>
<dbReference type="PROSITE" id="PS00211">
    <property type="entry name" value="ABC_TRANSPORTER_1"/>
    <property type="match status" value="1"/>
</dbReference>
<dbReference type="InterPro" id="IPR003439">
    <property type="entry name" value="ABC_transporter-like_ATP-bd"/>
</dbReference>
<dbReference type="PROSITE" id="PS50893">
    <property type="entry name" value="ABC_TRANSPORTER_2"/>
    <property type="match status" value="1"/>
</dbReference>
<keyword evidence="7" id="KW-1185">Reference proteome</keyword>
<feature type="domain" description="ABC transporter" evidence="5">
    <location>
        <begin position="43"/>
        <end position="273"/>
    </location>
</feature>
<keyword evidence="2" id="KW-0813">Transport</keyword>
<dbReference type="InterPro" id="IPR027417">
    <property type="entry name" value="P-loop_NTPase"/>
</dbReference>
<evidence type="ECO:0000256" key="3">
    <source>
        <dbReference type="ARBA" id="ARBA00022741"/>
    </source>
</evidence>
<dbReference type="GO" id="GO:0005524">
    <property type="term" value="F:ATP binding"/>
    <property type="evidence" value="ECO:0007669"/>
    <property type="project" value="UniProtKB-KW"/>
</dbReference>
<dbReference type="EMBL" id="PYFT01000001">
    <property type="protein sequence ID" value="PSR52052.1"/>
    <property type="molecule type" value="Genomic_DNA"/>
</dbReference>
<dbReference type="Proteomes" id="UP000240357">
    <property type="component" value="Unassembled WGS sequence"/>
</dbReference>
<dbReference type="InterPro" id="IPR003593">
    <property type="entry name" value="AAA+_ATPase"/>
</dbReference>
<evidence type="ECO:0000259" key="5">
    <source>
        <dbReference type="PROSITE" id="PS50893"/>
    </source>
</evidence>
<dbReference type="PANTHER" id="PTHR46743">
    <property type="entry name" value="TEICHOIC ACIDS EXPORT ATP-BINDING PROTEIN TAGH"/>
    <property type="match status" value="1"/>
</dbReference>
<dbReference type="SUPFAM" id="SSF52540">
    <property type="entry name" value="P-loop containing nucleoside triphosphate hydrolases"/>
    <property type="match status" value="1"/>
</dbReference>
<dbReference type="GO" id="GO:0016887">
    <property type="term" value="F:ATP hydrolysis activity"/>
    <property type="evidence" value="ECO:0007669"/>
    <property type="project" value="InterPro"/>
</dbReference>
<organism evidence="6 7">
    <name type="scientific">Adhaeribacter arboris</name>
    <dbReference type="NCBI Taxonomy" id="2072846"/>
    <lineage>
        <taxon>Bacteria</taxon>
        <taxon>Pseudomonadati</taxon>
        <taxon>Bacteroidota</taxon>
        <taxon>Cytophagia</taxon>
        <taxon>Cytophagales</taxon>
        <taxon>Hymenobacteraceae</taxon>
        <taxon>Adhaeribacter</taxon>
    </lineage>
</organism>
<comment type="caution">
    <text evidence="6">The sequence shown here is derived from an EMBL/GenBank/DDBJ whole genome shotgun (WGS) entry which is preliminary data.</text>
</comment>
<dbReference type="SMART" id="SM00382">
    <property type="entry name" value="AAA"/>
    <property type="match status" value="1"/>
</dbReference>
<keyword evidence="4 6" id="KW-0067">ATP-binding</keyword>
<evidence type="ECO:0000313" key="6">
    <source>
        <dbReference type="EMBL" id="PSR52052.1"/>
    </source>
</evidence>